<accession>A0AAV7JQ56</accession>
<organism evidence="9 10">
    <name type="scientific">Oopsacas minuta</name>
    <dbReference type="NCBI Taxonomy" id="111878"/>
    <lineage>
        <taxon>Eukaryota</taxon>
        <taxon>Metazoa</taxon>
        <taxon>Porifera</taxon>
        <taxon>Hexactinellida</taxon>
        <taxon>Hexasterophora</taxon>
        <taxon>Lyssacinosida</taxon>
        <taxon>Leucopsacidae</taxon>
        <taxon>Oopsacas</taxon>
    </lineage>
</organism>
<evidence type="ECO:0000256" key="4">
    <source>
        <dbReference type="ARBA" id="ARBA00022692"/>
    </source>
</evidence>
<keyword evidence="10" id="KW-1185">Reference proteome</keyword>
<comment type="function">
    <text evidence="8">6-O-sulfation enzyme which catalyzes the transfer of sulfate from 3'-phosphoadenosine 5'-phosphosulfate (PAPS) to position 6 of the N-sulfoglucosamine residue (GlcNS) of heparan sulfate.</text>
</comment>
<dbReference type="GO" id="GO:0016020">
    <property type="term" value="C:membrane"/>
    <property type="evidence" value="ECO:0007669"/>
    <property type="project" value="UniProtKB-SubCell"/>
</dbReference>
<evidence type="ECO:0000256" key="7">
    <source>
        <dbReference type="ARBA" id="ARBA00023180"/>
    </source>
</evidence>
<dbReference type="EMBL" id="JAKMXF010000308">
    <property type="protein sequence ID" value="KAI6651018.1"/>
    <property type="molecule type" value="Genomic_DNA"/>
</dbReference>
<evidence type="ECO:0000313" key="10">
    <source>
        <dbReference type="Proteomes" id="UP001165289"/>
    </source>
</evidence>
<reference evidence="9 10" key="1">
    <citation type="journal article" date="2023" name="BMC Biol.">
        <title>The compact genome of the sponge Oopsacas minuta (Hexactinellida) is lacking key metazoan core genes.</title>
        <authorList>
            <person name="Santini S."/>
            <person name="Schenkelaars Q."/>
            <person name="Jourda C."/>
            <person name="Duchesne M."/>
            <person name="Belahbib H."/>
            <person name="Rocher C."/>
            <person name="Selva M."/>
            <person name="Riesgo A."/>
            <person name="Vervoort M."/>
            <person name="Leys S.P."/>
            <person name="Kodjabachian L."/>
            <person name="Le Bivic A."/>
            <person name="Borchiellini C."/>
            <person name="Claverie J.M."/>
            <person name="Renard E."/>
        </authorList>
    </citation>
    <scope>NUCLEOTIDE SEQUENCE [LARGE SCALE GENOMIC DNA]</scope>
    <source>
        <strain evidence="9">SPO-2</strain>
    </source>
</reference>
<keyword evidence="4" id="KW-0812">Transmembrane</keyword>
<dbReference type="AlphaFoldDB" id="A0AAV7JQ56"/>
<dbReference type="EC" id="2.8.2.-" evidence="8"/>
<dbReference type="InterPro" id="IPR005331">
    <property type="entry name" value="Sulfotransferase"/>
</dbReference>
<dbReference type="InterPro" id="IPR027417">
    <property type="entry name" value="P-loop_NTPase"/>
</dbReference>
<dbReference type="GO" id="GO:0017095">
    <property type="term" value="F:heparan sulfate 6-sulfotransferase activity"/>
    <property type="evidence" value="ECO:0007669"/>
    <property type="project" value="TreeGrafter"/>
</dbReference>
<evidence type="ECO:0000256" key="2">
    <source>
        <dbReference type="ARBA" id="ARBA00010109"/>
    </source>
</evidence>
<dbReference type="Proteomes" id="UP001165289">
    <property type="component" value="Unassembled WGS sequence"/>
</dbReference>
<dbReference type="PANTHER" id="PTHR12812:SF0">
    <property type="entry name" value="HEPARAN-SULFATE 6-O-SULFOTRANSFERASE"/>
    <property type="match status" value="1"/>
</dbReference>
<keyword evidence="7" id="KW-0325">Glycoprotein</keyword>
<keyword evidence="3 8" id="KW-0808">Transferase</keyword>
<dbReference type="Gene3D" id="3.40.50.300">
    <property type="entry name" value="P-loop containing nucleotide triphosphate hydrolases"/>
    <property type="match status" value="1"/>
</dbReference>
<dbReference type="Pfam" id="PF03567">
    <property type="entry name" value="Sulfotransfer_2"/>
    <property type="match status" value="1"/>
</dbReference>
<keyword evidence="6 8" id="KW-0472">Membrane</keyword>
<name>A0AAV7JQ56_9METZ</name>
<dbReference type="InterPro" id="IPR010635">
    <property type="entry name" value="Heparan_SO4-6-sulfoTrfase"/>
</dbReference>
<keyword evidence="5" id="KW-1133">Transmembrane helix</keyword>
<evidence type="ECO:0000256" key="3">
    <source>
        <dbReference type="ARBA" id="ARBA00022679"/>
    </source>
</evidence>
<keyword evidence="8" id="KW-0735">Signal-anchor</keyword>
<comment type="subcellular location">
    <subcellularLocation>
        <location evidence="1">Membrane</location>
        <topology evidence="1">Single-pass membrane protein</topology>
    </subcellularLocation>
    <subcellularLocation>
        <location evidence="8">Membrane</location>
        <topology evidence="8">Single-pass type II membrane protein</topology>
    </subcellularLocation>
</comment>
<evidence type="ECO:0000256" key="6">
    <source>
        <dbReference type="ARBA" id="ARBA00023136"/>
    </source>
</evidence>
<dbReference type="PANTHER" id="PTHR12812">
    <property type="entry name" value="HEPARAN SULFATE 6-O-SULFOTRANSFERASE 3"/>
    <property type="match status" value="1"/>
</dbReference>
<evidence type="ECO:0000313" key="9">
    <source>
        <dbReference type="EMBL" id="KAI6651018.1"/>
    </source>
</evidence>
<dbReference type="SUPFAM" id="SSF52540">
    <property type="entry name" value="P-loop containing nucleoside triphosphate hydrolases"/>
    <property type="match status" value="1"/>
</dbReference>
<proteinExistence type="inferred from homology"/>
<comment type="catalytic activity">
    <reaction evidence="8">
        <text>alpha-D-glucosaminyl-[heparan sulfate](n) + 3'-phosphoadenylyl sulfate = 6-sulfo-alpha-D-glucosaminyl-[heparan sulfate](n) + adenosine 3',5'-bisphosphate + H(+)</text>
        <dbReference type="Rhea" id="RHEA:56604"/>
        <dbReference type="Rhea" id="RHEA-COMP:9830"/>
        <dbReference type="Rhea" id="RHEA-COMP:14621"/>
        <dbReference type="ChEBI" id="CHEBI:15378"/>
        <dbReference type="ChEBI" id="CHEBI:58339"/>
        <dbReference type="ChEBI" id="CHEBI:58343"/>
        <dbReference type="ChEBI" id="CHEBI:58388"/>
        <dbReference type="ChEBI" id="CHEBI:140604"/>
    </reaction>
</comment>
<evidence type="ECO:0000256" key="5">
    <source>
        <dbReference type="ARBA" id="ARBA00022989"/>
    </source>
</evidence>
<gene>
    <name evidence="9" type="ORF">LOD99_5595</name>
</gene>
<sequence>MTTKSAKLAVSITVISTIILIILRLSFRSDFKFESSEKQFSLSTSKNENSLYDLTREDSLLVFLHIQKTGGTVFGIHLLKDIEGFSCPCALRSGKKRRHCECYHPGNHQLWYFSRYTRGWICGVHPDYTTLIHCLPNLLERKTEELQQNTLTGTVTDKPDVTPNYLYVTLLRDPIHRYLSEYRHTKLGAKWPLREAQCKHGKFYLDANVKQQNASNCFPDGAEDWKGVTLDEFMECELNPAANRMAKMLADLTSIKCNEDLLKNKEIVDEMMLQSAKSNLEKFAYFGLTEFQRESQGLFEKTFGISFTKEFEQQETNASKMNLTSNTEARLQEINYLDMELYRWAKELFLSRL</sequence>
<evidence type="ECO:0000256" key="1">
    <source>
        <dbReference type="ARBA" id="ARBA00004167"/>
    </source>
</evidence>
<protein>
    <recommendedName>
        <fullName evidence="8">Heparan-sulfate 6-O-sulfotransferase</fullName>
        <ecNumber evidence="8">2.8.2.-</ecNumber>
    </recommendedName>
</protein>
<evidence type="ECO:0000256" key="8">
    <source>
        <dbReference type="RuleBase" id="RU364122"/>
    </source>
</evidence>
<comment type="similarity">
    <text evidence="2 8">Belongs to the sulfotransferase 6 family.</text>
</comment>
<comment type="caution">
    <text evidence="9">The sequence shown here is derived from an EMBL/GenBank/DDBJ whole genome shotgun (WGS) entry which is preliminary data.</text>
</comment>